<accession>A0ACC1XFQ0</accession>
<proteinExistence type="predicted"/>
<keyword evidence="2" id="KW-1185">Reference proteome</keyword>
<dbReference type="EMBL" id="CM051402">
    <property type="protein sequence ID" value="KAJ4710058.1"/>
    <property type="molecule type" value="Genomic_DNA"/>
</dbReference>
<reference evidence="1 2" key="1">
    <citation type="journal article" date="2023" name="Science">
        <title>Complex scaffold remodeling in plant triterpene biosynthesis.</title>
        <authorList>
            <person name="De La Pena R."/>
            <person name="Hodgson H."/>
            <person name="Liu J.C."/>
            <person name="Stephenson M.J."/>
            <person name="Martin A.C."/>
            <person name="Owen C."/>
            <person name="Harkess A."/>
            <person name="Leebens-Mack J."/>
            <person name="Jimenez L.E."/>
            <person name="Osbourn A."/>
            <person name="Sattely E.S."/>
        </authorList>
    </citation>
    <scope>NUCLEOTIDE SEQUENCE [LARGE SCALE GENOMIC DNA]</scope>
    <source>
        <strain evidence="2">cv. JPN11</strain>
        <tissue evidence="1">Leaf</tissue>
    </source>
</reference>
<gene>
    <name evidence="1" type="ORF">OWV82_016289</name>
</gene>
<dbReference type="Proteomes" id="UP001164539">
    <property type="component" value="Chromosome 9"/>
</dbReference>
<name>A0ACC1XFQ0_MELAZ</name>
<evidence type="ECO:0000313" key="2">
    <source>
        <dbReference type="Proteomes" id="UP001164539"/>
    </source>
</evidence>
<comment type="caution">
    <text evidence="1">The sequence shown here is derived from an EMBL/GenBank/DDBJ whole genome shotgun (WGS) entry which is preliminary data.</text>
</comment>
<sequence length="363" mass="40495">MNTELFDRAQEIKKFDDSKLGVKGLVDSGITSIPQIFVHPPETLSGIGSKSTTEHKPDIIPIIDLSGADSDLLRPTIVEKIAHASRDVGLFQVVNHGVGVEVFDRVLGAIRAFHEQPAEMKTPLYRRDLNGDIILISNVDLLYSKAASWRDTLRLKLAPNLPEKLPDICRNEIVEWNQHVAQVGELVMGLLCEGLGLETDRMKEMSLLEGRLMAGQYYPFCPQPNLTMGVAAHTDFGVLTVLLQDQTGGLQIKYGEDWVDVKPVPGALVINVADMLQIMSNDEYKSVEHRVSANSSRKPRISIAVFFEPSKKDNLYGPFPELISLEKPARFRSVKFSEHVQRFFAKELGGQSVMDSYRLPSKK</sequence>
<protein>
    <submittedName>
        <fullName evidence="1">1-aminocyclopropane-1-carboxylate oxidase-like 1</fullName>
    </submittedName>
</protein>
<evidence type="ECO:0000313" key="1">
    <source>
        <dbReference type="EMBL" id="KAJ4710058.1"/>
    </source>
</evidence>
<organism evidence="1 2">
    <name type="scientific">Melia azedarach</name>
    <name type="common">Chinaberry tree</name>
    <dbReference type="NCBI Taxonomy" id="155640"/>
    <lineage>
        <taxon>Eukaryota</taxon>
        <taxon>Viridiplantae</taxon>
        <taxon>Streptophyta</taxon>
        <taxon>Embryophyta</taxon>
        <taxon>Tracheophyta</taxon>
        <taxon>Spermatophyta</taxon>
        <taxon>Magnoliopsida</taxon>
        <taxon>eudicotyledons</taxon>
        <taxon>Gunneridae</taxon>
        <taxon>Pentapetalae</taxon>
        <taxon>rosids</taxon>
        <taxon>malvids</taxon>
        <taxon>Sapindales</taxon>
        <taxon>Meliaceae</taxon>
        <taxon>Melia</taxon>
    </lineage>
</organism>